<proteinExistence type="predicted"/>
<dbReference type="Proteomes" id="UP000642070">
    <property type="component" value="Unassembled WGS sequence"/>
</dbReference>
<dbReference type="EMBL" id="BMPI01000003">
    <property type="protein sequence ID" value="GGM07996.1"/>
    <property type="molecule type" value="Genomic_DNA"/>
</dbReference>
<name>A0A917T3P8_9ACTN</name>
<comment type="caution">
    <text evidence="2">The sequence shown here is derived from an EMBL/GenBank/DDBJ whole genome shotgun (WGS) entry which is preliminary data.</text>
</comment>
<feature type="compositionally biased region" description="Basic and acidic residues" evidence="1">
    <location>
        <begin position="17"/>
        <end position="26"/>
    </location>
</feature>
<reference evidence="2" key="1">
    <citation type="journal article" date="2014" name="Int. J. Syst. Evol. Microbiol.">
        <title>Complete genome sequence of Corynebacterium casei LMG S-19264T (=DSM 44701T), isolated from a smear-ripened cheese.</title>
        <authorList>
            <consortium name="US DOE Joint Genome Institute (JGI-PGF)"/>
            <person name="Walter F."/>
            <person name="Albersmeier A."/>
            <person name="Kalinowski J."/>
            <person name="Ruckert C."/>
        </authorList>
    </citation>
    <scope>NUCLEOTIDE SEQUENCE</scope>
    <source>
        <strain evidence="2">JCM 19831</strain>
    </source>
</reference>
<accession>A0A917T3P8</accession>
<evidence type="ECO:0000313" key="3">
    <source>
        <dbReference type="Proteomes" id="UP000642070"/>
    </source>
</evidence>
<protein>
    <submittedName>
        <fullName evidence="2">Uncharacterized protein</fullName>
    </submittedName>
</protein>
<dbReference type="RefSeq" id="WP_190248149.1">
    <property type="nucleotide sequence ID" value="NZ_BMPI01000003.1"/>
</dbReference>
<organism evidence="2 3">
    <name type="scientific">Dactylosporangium sucinum</name>
    <dbReference type="NCBI Taxonomy" id="1424081"/>
    <lineage>
        <taxon>Bacteria</taxon>
        <taxon>Bacillati</taxon>
        <taxon>Actinomycetota</taxon>
        <taxon>Actinomycetes</taxon>
        <taxon>Micromonosporales</taxon>
        <taxon>Micromonosporaceae</taxon>
        <taxon>Dactylosporangium</taxon>
    </lineage>
</organism>
<feature type="region of interest" description="Disordered" evidence="1">
    <location>
        <begin position="1"/>
        <end position="67"/>
    </location>
</feature>
<dbReference type="AlphaFoldDB" id="A0A917T3P8"/>
<keyword evidence="3" id="KW-1185">Reference proteome</keyword>
<sequence>MNAQDPTGIDPNSPEAQARDAARRQAEQSQSHAFREGRGGRIDEGAVDSTGRRIADPRRGTQLDEDI</sequence>
<evidence type="ECO:0000313" key="2">
    <source>
        <dbReference type="EMBL" id="GGM07996.1"/>
    </source>
</evidence>
<gene>
    <name evidence="2" type="ORF">GCM10007977_006300</name>
</gene>
<reference evidence="2" key="2">
    <citation type="submission" date="2020-09" db="EMBL/GenBank/DDBJ databases">
        <authorList>
            <person name="Sun Q."/>
            <person name="Ohkuma M."/>
        </authorList>
    </citation>
    <scope>NUCLEOTIDE SEQUENCE</scope>
    <source>
        <strain evidence="2">JCM 19831</strain>
    </source>
</reference>
<evidence type="ECO:0000256" key="1">
    <source>
        <dbReference type="SAM" id="MobiDB-lite"/>
    </source>
</evidence>
<feature type="compositionally biased region" description="Basic and acidic residues" evidence="1">
    <location>
        <begin position="33"/>
        <end position="67"/>
    </location>
</feature>